<evidence type="ECO:0000256" key="13">
    <source>
        <dbReference type="SAM" id="Phobius"/>
    </source>
</evidence>
<keyword evidence="9" id="KW-0862">Zinc</keyword>
<evidence type="ECO:0000256" key="10">
    <source>
        <dbReference type="ARBA" id="ARBA00022989"/>
    </source>
</evidence>
<dbReference type="AlphaFoldDB" id="A0A837IBM4"/>
<dbReference type="GO" id="GO:0046872">
    <property type="term" value="F:metal ion binding"/>
    <property type="evidence" value="ECO:0007669"/>
    <property type="project" value="UniProtKB-KW"/>
</dbReference>
<evidence type="ECO:0000256" key="4">
    <source>
        <dbReference type="ARBA" id="ARBA00022475"/>
    </source>
</evidence>
<feature type="transmembrane region" description="Helical" evidence="13">
    <location>
        <begin position="285"/>
        <end position="307"/>
    </location>
</feature>
<dbReference type="InterPro" id="IPR008915">
    <property type="entry name" value="Peptidase_M50"/>
</dbReference>
<keyword evidence="12 13" id="KW-0472">Membrane</keyword>
<keyword evidence="5" id="KW-0645">Protease</keyword>
<dbReference type="PANTHER" id="PTHR35864">
    <property type="entry name" value="ZINC METALLOPROTEASE MJ0611-RELATED"/>
    <property type="match status" value="1"/>
</dbReference>
<feature type="domain" description="Peptidase M50" evidence="14">
    <location>
        <begin position="223"/>
        <end position="293"/>
    </location>
</feature>
<dbReference type="GO" id="GO:0008237">
    <property type="term" value="F:metallopeptidase activity"/>
    <property type="evidence" value="ECO:0007669"/>
    <property type="project" value="UniProtKB-KW"/>
</dbReference>
<evidence type="ECO:0000313" key="16">
    <source>
        <dbReference type="Proteomes" id="UP000034525"/>
    </source>
</evidence>
<dbReference type="InterPro" id="IPR052348">
    <property type="entry name" value="Metallopeptidase_M50B"/>
</dbReference>
<keyword evidence="8" id="KW-0378">Hydrolase</keyword>
<dbReference type="Proteomes" id="UP000034525">
    <property type="component" value="Unassembled WGS sequence"/>
</dbReference>
<keyword evidence="4" id="KW-1003">Cell membrane</keyword>
<sequence length="326" mass="35829">MRVTESSPLSRKADFFDFPVFSESGDTTCTKLHLSSFTVHNHGNFLKVGFKDLQGLLSPLLPSFPGNAAAVGTLPAVNYCFSAIVANVCHIVFSCRRLYYLLALITMDILVLIITIVGVVMAIILHEIAHGYVADKLGDPTARLRGRLTLNPISHIDPIGTILVPLIFYFSPLHMIFGWAKPVPIDPYNLRNPKKDLLLISLAGPATNLISAAVLSVFFRILITVYPGDAFFVFFSNLFVSIIGTNVLLAVFNIIPIHPLDGGKILAGILPDRESRQFDDFMNRFGMILLFFLIFPIFGGTSLISVVTRPVISFFLSLLIPGFGTI</sequence>
<keyword evidence="11" id="KW-0482">Metalloprotease</keyword>
<evidence type="ECO:0000256" key="8">
    <source>
        <dbReference type="ARBA" id="ARBA00022801"/>
    </source>
</evidence>
<dbReference type="PANTHER" id="PTHR35864:SF1">
    <property type="entry name" value="ZINC METALLOPROTEASE YWHC-RELATED"/>
    <property type="match status" value="1"/>
</dbReference>
<evidence type="ECO:0000313" key="15">
    <source>
        <dbReference type="EMBL" id="KKT54381.1"/>
    </source>
</evidence>
<feature type="transmembrane region" description="Helical" evidence="13">
    <location>
        <begin position="159"/>
        <end position="177"/>
    </location>
</feature>
<evidence type="ECO:0000256" key="3">
    <source>
        <dbReference type="ARBA" id="ARBA00007931"/>
    </source>
</evidence>
<dbReference type="Pfam" id="PF02163">
    <property type="entry name" value="Peptidase_M50"/>
    <property type="match status" value="1"/>
</dbReference>
<dbReference type="GO" id="GO:0005886">
    <property type="term" value="C:plasma membrane"/>
    <property type="evidence" value="ECO:0007669"/>
    <property type="project" value="UniProtKB-SubCell"/>
</dbReference>
<keyword evidence="10 13" id="KW-1133">Transmembrane helix</keyword>
<evidence type="ECO:0000256" key="6">
    <source>
        <dbReference type="ARBA" id="ARBA00022692"/>
    </source>
</evidence>
<feature type="transmembrane region" description="Helical" evidence="13">
    <location>
        <begin position="100"/>
        <end position="125"/>
    </location>
</feature>
<keyword evidence="7" id="KW-0479">Metal-binding</keyword>
<dbReference type="GO" id="GO:0006508">
    <property type="term" value="P:proteolysis"/>
    <property type="evidence" value="ECO:0007669"/>
    <property type="project" value="UniProtKB-KW"/>
</dbReference>
<evidence type="ECO:0000256" key="5">
    <source>
        <dbReference type="ARBA" id="ARBA00022670"/>
    </source>
</evidence>
<evidence type="ECO:0000256" key="1">
    <source>
        <dbReference type="ARBA" id="ARBA00001947"/>
    </source>
</evidence>
<evidence type="ECO:0000259" key="14">
    <source>
        <dbReference type="Pfam" id="PF02163"/>
    </source>
</evidence>
<evidence type="ECO:0000256" key="7">
    <source>
        <dbReference type="ARBA" id="ARBA00022723"/>
    </source>
</evidence>
<dbReference type="CDD" id="cd06158">
    <property type="entry name" value="S2P-M50_like_1"/>
    <property type="match status" value="1"/>
</dbReference>
<comment type="cofactor">
    <cofactor evidence="1">
        <name>Zn(2+)</name>
        <dbReference type="ChEBI" id="CHEBI:29105"/>
    </cofactor>
</comment>
<proteinExistence type="inferred from homology"/>
<organism evidence="15 16">
    <name type="scientific">Candidatus Woesebacteria bacterium GW2011_GWA1_44_23</name>
    <dbReference type="NCBI Taxonomy" id="1618558"/>
    <lineage>
        <taxon>Bacteria</taxon>
        <taxon>Candidatus Woeseibacteriota</taxon>
    </lineage>
</organism>
<reference evidence="15 16" key="1">
    <citation type="journal article" date="2015" name="Nature">
        <title>rRNA introns, odd ribosomes, and small enigmatic genomes across a large radiation of phyla.</title>
        <authorList>
            <person name="Brown C.T."/>
            <person name="Hug L.A."/>
            <person name="Thomas B.C."/>
            <person name="Sharon I."/>
            <person name="Castelle C.J."/>
            <person name="Singh A."/>
            <person name="Wilkins M.J."/>
            <person name="Williams K.H."/>
            <person name="Banfield J.F."/>
        </authorList>
    </citation>
    <scope>NUCLEOTIDE SEQUENCE [LARGE SCALE GENOMIC DNA]</scope>
</reference>
<gene>
    <name evidence="15" type="ORF">UW47_C0006G0029</name>
</gene>
<evidence type="ECO:0000256" key="12">
    <source>
        <dbReference type="ARBA" id="ARBA00023136"/>
    </source>
</evidence>
<comment type="subcellular location">
    <subcellularLocation>
        <location evidence="2">Cell membrane</location>
        <topology evidence="2">Multi-pass membrane protein</topology>
    </subcellularLocation>
</comment>
<dbReference type="EMBL" id="LCIL01000006">
    <property type="protein sequence ID" value="KKT54381.1"/>
    <property type="molecule type" value="Genomic_DNA"/>
</dbReference>
<name>A0A837IBM4_9BACT</name>
<evidence type="ECO:0000256" key="2">
    <source>
        <dbReference type="ARBA" id="ARBA00004651"/>
    </source>
</evidence>
<feature type="transmembrane region" description="Helical" evidence="13">
    <location>
        <begin position="197"/>
        <end position="219"/>
    </location>
</feature>
<evidence type="ECO:0000256" key="11">
    <source>
        <dbReference type="ARBA" id="ARBA00023049"/>
    </source>
</evidence>
<dbReference type="InterPro" id="IPR044537">
    <property type="entry name" value="Rip2-like"/>
</dbReference>
<comment type="caution">
    <text evidence="15">The sequence shown here is derived from an EMBL/GenBank/DDBJ whole genome shotgun (WGS) entry which is preliminary data.</text>
</comment>
<comment type="similarity">
    <text evidence="3">Belongs to the peptidase M50B family.</text>
</comment>
<feature type="transmembrane region" description="Helical" evidence="13">
    <location>
        <begin position="68"/>
        <end position="93"/>
    </location>
</feature>
<evidence type="ECO:0000256" key="9">
    <source>
        <dbReference type="ARBA" id="ARBA00022833"/>
    </source>
</evidence>
<accession>A0A837IBM4</accession>
<protein>
    <submittedName>
        <fullName evidence="15">Peptidase</fullName>
    </submittedName>
</protein>
<keyword evidence="6 13" id="KW-0812">Transmembrane</keyword>
<feature type="transmembrane region" description="Helical" evidence="13">
    <location>
        <begin position="231"/>
        <end position="255"/>
    </location>
</feature>